<evidence type="ECO:0000313" key="1">
    <source>
        <dbReference type="EMBL" id="MFC6017577.1"/>
    </source>
</evidence>
<organism evidence="1 2">
    <name type="scientific">Plantactinospora solaniradicis</name>
    <dbReference type="NCBI Taxonomy" id="1723736"/>
    <lineage>
        <taxon>Bacteria</taxon>
        <taxon>Bacillati</taxon>
        <taxon>Actinomycetota</taxon>
        <taxon>Actinomycetes</taxon>
        <taxon>Micromonosporales</taxon>
        <taxon>Micromonosporaceae</taxon>
        <taxon>Plantactinospora</taxon>
    </lineage>
</organism>
<evidence type="ECO:0008006" key="3">
    <source>
        <dbReference type="Google" id="ProtNLM"/>
    </source>
</evidence>
<reference evidence="2" key="1">
    <citation type="journal article" date="2019" name="Int. J. Syst. Evol. Microbiol.">
        <title>The Global Catalogue of Microorganisms (GCM) 10K type strain sequencing project: providing services to taxonomists for standard genome sequencing and annotation.</title>
        <authorList>
            <consortium name="The Broad Institute Genomics Platform"/>
            <consortium name="The Broad Institute Genome Sequencing Center for Infectious Disease"/>
            <person name="Wu L."/>
            <person name="Ma J."/>
        </authorList>
    </citation>
    <scope>NUCLEOTIDE SEQUENCE [LARGE SCALE GENOMIC DNA]</scope>
    <source>
        <strain evidence="2">ZS-35-S2</strain>
    </source>
</reference>
<accession>A0ABW1K8T1</accession>
<evidence type="ECO:0000313" key="2">
    <source>
        <dbReference type="Proteomes" id="UP001596203"/>
    </source>
</evidence>
<gene>
    <name evidence="1" type="ORF">ACFP2T_15345</name>
</gene>
<comment type="caution">
    <text evidence="1">The sequence shown here is derived from an EMBL/GenBank/DDBJ whole genome shotgun (WGS) entry which is preliminary data.</text>
</comment>
<keyword evidence="2" id="KW-1185">Reference proteome</keyword>
<sequence>MTAAVIDDARRADAVNLIRALCGRAGDEDAVLDVIERYARLFGPVETVRIVAAALVVTYGSCMTAPVPLDPRTPIQIPIPTEGAPTR</sequence>
<name>A0ABW1K8T1_9ACTN</name>
<dbReference type="RefSeq" id="WP_377421927.1">
    <property type="nucleotide sequence ID" value="NZ_JBHSPR010000010.1"/>
</dbReference>
<proteinExistence type="predicted"/>
<protein>
    <recommendedName>
        <fullName evidence="3">Carboxymuconolactone decarboxylase</fullName>
    </recommendedName>
</protein>
<dbReference type="EMBL" id="JBHSPR010000010">
    <property type="protein sequence ID" value="MFC6017577.1"/>
    <property type="molecule type" value="Genomic_DNA"/>
</dbReference>
<dbReference type="Proteomes" id="UP001596203">
    <property type="component" value="Unassembled WGS sequence"/>
</dbReference>